<gene>
    <name evidence="1" type="ORF">N3K66_001588</name>
</gene>
<keyword evidence="2" id="KW-1185">Reference proteome</keyword>
<proteinExistence type="predicted"/>
<dbReference type="Proteomes" id="UP001163324">
    <property type="component" value="Chromosome 1"/>
</dbReference>
<protein>
    <submittedName>
        <fullName evidence="1">Uncharacterized protein</fullName>
    </submittedName>
</protein>
<accession>A0ACC0VFH2</accession>
<dbReference type="EMBL" id="CM047940">
    <property type="protein sequence ID" value="KAI9905059.1"/>
    <property type="molecule type" value="Genomic_DNA"/>
</dbReference>
<sequence>MASSGAPPPPPSSTEYPPPLSAAEQQALSSAVKDWAAANGLVVRPAPSAFPAGADPRGTAAVHVPVTLFPSPFPRECFEQGLRARAAYNELYAAVSRDEEFLERVVNEVGDGDEFIRDLWNIHLKVKQEGYTQPLSLGLFRSDYMVHQDETTRSLQAKQVEFNTIASSFGGLSQFTTGLHKFLAATEYPLLQNPPTAPLDLPENETVNGLAAGIQAAYDAYGDPATGNPKCVLFLVQPGERNVFDQRHLEYRITAASSSPSTPVFRLPFTDVMARTTLADTPRRELLYRPPHCPDRAFEAAVVYLRAGYGPGDYPDAAAWDARHRIERSAAIKCPTVLTQLAGTKKVQQILATPRQDASQPSALSRFIRDADGDGDASAQALRRTFTNIYPMDKTSPAGLWARETALDPVACQAYVLKPQREGGGNNVYRGAIPPFLRSVPEEHWGSYILMELIAPPPASNAILRAGEVESGGVICELGVYGTCLWDQGNGEVRRNEGAGYLLRTKGDKSEEGGVAAGFGCMDSVALV</sequence>
<comment type="caution">
    <text evidence="1">The sequence shown here is derived from an EMBL/GenBank/DDBJ whole genome shotgun (WGS) entry which is preliminary data.</text>
</comment>
<evidence type="ECO:0000313" key="2">
    <source>
        <dbReference type="Proteomes" id="UP001163324"/>
    </source>
</evidence>
<reference evidence="1" key="1">
    <citation type="submission" date="2022-10" db="EMBL/GenBank/DDBJ databases">
        <title>Complete Genome of Trichothecium roseum strain YXFP-22015, a Plant Pathogen Isolated from Citrus.</title>
        <authorList>
            <person name="Wang Y."/>
            <person name="Zhu L."/>
        </authorList>
    </citation>
    <scope>NUCLEOTIDE SEQUENCE</scope>
    <source>
        <strain evidence="1">YXFP-22015</strain>
    </source>
</reference>
<name>A0ACC0VFH2_9HYPO</name>
<evidence type="ECO:0000313" key="1">
    <source>
        <dbReference type="EMBL" id="KAI9905059.1"/>
    </source>
</evidence>
<organism evidence="1 2">
    <name type="scientific">Trichothecium roseum</name>
    <dbReference type="NCBI Taxonomy" id="47278"/>
    <lineage>
        <taxon>Eukaryota</taxon>
        <taxon>Fungi</taxon>
        <taxon>Dikarya</taxon>
        <taxon>Ascomycota</taxon>
        <taxon>Pezizomycotina</taxon>
        <taxon>Sordariomycetes</taxon>
        <taxon>Hypocreomycetidae</taxon>
        <taxon>Hypocreales</taxon>
        <taxon>Hypocreales incertae sedis</taxon>
        <taxon>Trichothecium</taxon>
    </lineage>
</organism>